<dbReference type="Gene3D" id="3.30.300.30">
    <property type="match status" value="1"/>
</dbReference>
<feature type="domain" description="AMP-dependent synthetase/ligase" evidence="1">
    <location>
        <begin position="15"/>
        <end position="368"/>
    </location>
</feature>
<dbReference type="Gene3D" id="3.40.50.12780">
    <property type="entry name" value="N-terminal domain of ligase-like"/>
    <property type="match status" value="1"/>
</dbReference>
<organism evidence="3 4">
    <name type="scientific">Saccharothrix yanglingensis</name>
    <dbReference type="NCBI Taxonomy" id="659496"/>
    <lineage>
        <taxon>Bacteria</taxon>
        <taxon>Bacillati</taxon>
        <taxon>Actinomycetota</taxon>
        <taxon>Actinomycetes</taxon>
        <taxon>Pseudonocardiales</taxon>
        <taxon>Pseudonocardiaceae</taxon>
        <taxon>Saccharothrix</taxon>
    </lineage>
</organism>
<dbReference type="RefSeq" id="WP_306748029.1">
    <property type="nucleotide sequence ID" value="NZ_NSDM01000010.1"/>
</dbReference>
<keyword evidence="4" id="KW-1185">Reference proteome</keyword>
<name>A0ABU0X3L3_9PSEU</name>
<dbReference type="Proteomes" id="UP001225605">
    <property type="component" value="Unassembled WGS sequence"/>
</dbReference>
<accession>A0ABU0X3L3</accession>
<evidence type="ECO:0000259" key="2">
    <source>
        <dbReference type="Pfam" id="PF13193"/>
    </source>
</evidence>
<feature type="domain" description="AMP-binding enzyme C-terminal" evidence="2">
    <location>
        <begin position="412"/>
        <end position="485"/>
    </location>
</feature>
<dbReference type="NCBIfam" id="TIGR01733">
    <property type="entry name" value="AA-adenyl-dom"/>
    <property type="match status" value="1"/>
</dbReference>
<dbReference type="InterPro" id="IPR020459">
    <property type="entry name" value="AMP-binding"/>
</dbReference>
<proteinExistence type="predicted"/>
<gene>
    <name evidence="3" type="ORF">CKY47_22570</name>
</gene>
<evidence type="ECO:0000313" key="3">
    <source>
        <dbReference type="EMBL" id="MDQ2586725.1"/>
    </source>
</evidence>
<dbReference type="InterPro" id="IPR000873">
    <property type="entry name" value="AMP-dep_synth/lig_dom"/>
</dbReference>
<evidence type="ECO:0000313" key="4">
    <source>
        <dbReference type="Proteomes" id="UP001225605"/>
    </source>
</evidence>
<dbReference type="Pfam" id="PF13193">
    <property type="entry name" value="AMP-binding_C"/>
    <property type="match status" value="1"/>
</dbReference>
<dbReference type="InterPro" id="IPR045851">
    <property type="entry name" value="AMP-bd_C_sf"/>
</dbReference>
<sequence length="500" mass="52754">MRLLHDLVREHASSTAVAVSAADGELTYAELDAEADLLGHRLSALGVVAGDRVALWLPKSTTAVVATQAVLRLGAAYVPVDPLSPVDRVVRVLGDCAPRVVVTTPEGAQVLRGDTPGGGVTGGGAAGGGFTTLCVTLGGEPAEPLPPVRVSPDDLAYVLYTSGSTGVPKGVRISHRNAMAFVEWAATELDAGTADRFANHAPLHFDLSVLDLYVAFLAGASVHLVPQEAAYAPRLLVELLSARRITVWYSVPSVLILMARDGGLLTADLPDLRAVLFAGEPYPVDHLRALRAAFPRVRLLNLYGPTETNVCTFHEVTDVPADRTHPVPIGRACSGDRVWAVRDDGTPAAPGEEGELVVDGPTVMLGYHGAEPHRGPYRTGDRVVLRDGDFHYLGRRDNMVKIRGNRVELGDVEAALQSHPAVSEVAVAVVGSGMDAKLTAYVVPADGGAFGLLDAKRHCAALLPRTMIVDRVHVLAGLPRTPNGKVDRRALTADPSCRPG</sequence>
<dbReference type="InterPro" id="IPR042099">
    <property type="entry name" value="ANL_N_sf"/>
</dbReference>
<dbReference type="PRINTS" id="PR00154">
    <property type="entry name" value="AMPBINDING"/>
</dbReference>
<dbReference type="PANTHER" id="PTHR45527">
    <property type="entry name" value="NONRIBOSOMAL PEPTIDE SYNTHETASE"/>
    <property type="match status" value="1"/>
</dbReference>
<dbReference type="InterPro" id="IPR020845">
    <property type="entry name" value="AMP-binding_CS"/>
</dbReference>
<dbReference type="InterPro" id="IPR025110">
    <property type="entry name" value="AMP-bd_C"/>
</dbReference>
<dbReference type="PANTHER" id="PTHR45527:SF1">
    <property type="entry name" value="FATTY ACID SYNTHASE"/>
    <property type="match status" value="1"/>
</dbReference>
<dbReference type="SUPFAM" id="SSF56801">
    <property type="entry name" value="Acetyl-CoA synthetase-like"/>
    <property type="match status" value="1"/>
</dbReference>
<dbReference type="PROSITE" id="PS00455">
    <property type="entry name" value="AMP_BINDING"/>
    <property type="match status" value="1"/>
</dbReference>
<evidence type="ECO:0000259" key="1">
    <source>
        <dbReference type="Pfam" id="PF00501"/>
    </source>
</evidence>
<dbReference type="InterPro" id="IPR010071">
    <property type="entry name" value="AA_adenyl_dom"/>
</dbReference>
<protein>
    <submittedName>
        <fullName evidence="3">D-alanine--poly(Phosphoribitol) ligase</fullName>
    </submittedName>
</protein>
<dbReference type="GO" id="GO:0016874">
    <property type="term" value="F:ligase activity"/>
    <property type="evidence" value="ECO:0007669"/>
    <property type="project" value="UniProtKB-KW"/>
</dbReference>
<dbReference type="Pfam" id="PF00501">
    <property type="entry name" value="AMP-binding"/>
    <property type="match status" value="1"/>
</dbReference>
<dbReference type="EMBL" id="NSDM01000010">
    <property type="protein sequence ID" value="MDQ2586725.1"/>
    <property type="molecule type" value="Genomic_DNA"/>
</dbReference>
<comment type="caution">
    <text evidence="3">The sequence shown here is derived from an EMBL/GenBank/DDBJ whole genome shotgun (WGS) entry which is preliminary data.</text>
</comment>
<keyword evidence="3" id="KW-0436">Ligase</keyword>
<reference evidence="3 4" key="1">
    <citation type="submission" date="2017-06" db="EMBL/GenBank/DDBJ databases">
        <title>Cultured bacterium strain Saccharothrix yanglingensis Hhs.015.</title>
        <authorList>
            <person name="Xia Y."/>
        </authorList>
    </citation>
    <scope>NUCLEOTIDE SEQUENCE [LARGE SCALE GENOMIC DNA]</scope>
    <source>
        <strain evidence="3 4">Hhs.015</strain>
    </source>
</reference>